<organism evidence="1 2">
    <name type="scientific">Dendrobium catenatum</name>
    <dbReference type="NCBI Taxonomy" id="906689"/>
    <lineage>
        <taxon>Eukaryota</taxon>
        <taxon>Viridiplantae</taxon>
        <taxon>Streptophyta</taxon>
        <taxon>Embryophyta</taxon>
        <taxon>Tracheophyta</taxon>
        <taxon>Spermatophyta</taxon>
        <taxon>Magnoliopsida</taxon>
        <taxon>Liliopsida</taxon>
        <taxon>Asparagales</taxon>
        <taxon>Orchidaceae</taxon>
        <taxon>Epidendroideae</taxon>
        <taxon>Malaxideae</taxon>
        <taxon>Dendrobiinae</taxon>
        <taxon>Dendrobium</taxon>
    </lineage>
</organism>
<name>A0A2I0X3J2_9ASPA</name>
<dbReference type="Gene3D" id="3.30.200.20">
    <property type="entry name" value="Phosphorylase Kinase, domain 1"/>
    <property type="match status" value="1"/>
</dbReference>
<evidence type="ECO:0000313" key="2">
    <source>
        <dbReference type="Proteomes" id="UP000233837"/>
    </source>
</evidence>
<reference evidence="1 2" key="1">
    <citation type="journal article" date="2016" name="Sci. Rep.">
        <title>The Dendrobium catenatum Lindl. genome sequence provides insights into polysaccharide synthase, floral development and adaptive evolution.</title>
        <authorList>
            <person name="Zhang G.Q."/>
            <person name="Xu Q."/>
            <person name="Bian C."/>
            <person name="Tsai W.C."/>
            <person name="Yeh C.M."/>
            <person name="Liu K.W."/>
            <person name="Yoshida K."/>
            <person name="Zhang L.S."/>
            <person name="Chang S.B."/>
            <person name="Chen F."/>
            <person name="Shi Y."/>
            <person name="Su Y.Y."/>
            <person name="Zhang Y.Q."/>
            <person name="Chen L.J."/>
            <person name="Yin Y."/>
            <person name="Lin M."/>
            <person name="Huang H."/>
            <person name="Deng H."/>
            <person name="Wang Z.W."/>
            <person name="Zhu S.L."/>
            <person name="Zhao X."/>
            <person name="Deng C."/>
            <person name="Niu S.C."/>
            <person name="Huang J."/>
            <person name="Wang M."/>
            <person name="Liu G.H."/>
            <person name="Yang H.J."/>
            <person name="Xiao X.J."/>
            <person name="Hsiao Y.Y."/>
            <person name="Wu W.L."/>
            <person name="Chen Y.Y."/>
            <person name="Mitsuda N."/>
            <person name="Ohme-Takagi M."/>
            <person name="Luo Y.B."/>
            <person name="Van de Peer Y."/>
            <person name="Liu Z.J."/>
        </authorList>
    </citation>
    <scope>NUCLEOTIDE SEQUENCE [LARGE SCALE GENOMIC DNA]</scope>
    <source>
        <tissue evidence="1">The whole plant</tissue>
    </source>
</reference>
<protein>
    <submittedName>
        <fullName evidence="1">Serine/threonine-protein kinase</fullName>
    </submittedName>
</protein>
<evidence type="ECO:0000313" key="1">
    <source>
        <dbReference type="EMBL" id="PKU82457.1"/>
    </source>
</evidence>
<accession>A0A2I0X3J2</accession>
<sequence>MQKISPGYGDGRLLTSFRPFKVREIGRSMEMVFGTGVFVGGEEREGGKVRALKSKMEDETIRGQIWPLLIDAETTLEELDTNRIYIMGELVDRNRWQEVNFLGQLRHPNLVKLVGYCCEDNQEARDGEGAEEMIHLR</sequence>
<proteinExistence type="predicted"/>
<dbReference type="GO" id="GO:0016301">
    <property type="term" value="F:kinase activity"/>
    <property type="evidence" value="ECO:0007669"/>
    <property type="project" value="UniProtKB-KW"/>
</dbReference>
<dbReference type="Proteomes" id="UP000233837">
    <property type="component" value="Unassembled WGS sequence"/>
</dbReference>
<dbReference type="SUPFAM" id="SSF56112">
    <property type="entry name" value="Protein kinase-like (PK-like)"/>
    <property type="match status" value="1"/>
</dbReference>
<dbReference type="EMBL" id="KZ502191">
    <property type="protein sequence ID" value="PKU82457.1"/>
    <property type="molecule type" value="Genomic_DNA"/>
</dbReference>
<keyword evidence="1" id="KW-0808">Transferase</keyword>
<gene>
    <name evidence="1" type="ORF">MA16_Dca005462</name>
</gene>
<keyword evidence="2" id="KW-1185">Reference proteome</keyword>
<keyword evidence="1" id="KW-0418">Kinase</keyword>
<dbReference type="AlphaFoldDB" id="A0A2I0X3J2"/>
<reference evidence="1 2" key="2">
    <citation type="journal article" date="2017" name="Nature">
        <title>The Apostasia genome and the evolution of orchids.</title>
        <authorList>
            <person name="Zhang G.Q."/>
            <person name="Liu K.W."/>
            <person name="Li Z."/>
            <person name="Lohaus R."/>
            <person name="Hsiao Y.Y."/>
            <person name="Niu S.C."/>
            <person name="Wang J.Y."/>
            <person name="Lin Y.C."/>
            <person name="Xu Q."/>
            <person name="Chen L.J."/>
            <person name="Yoshida K."/>
            <person name="Fujiwara S."/>
            <person name="Wang Z.W."/>
            <person name="Zhang Y.Q."/>
            <person name="Mitsuda N."/>
            <person name="Wang M."/>
            <person name="Liu G.H."/>
            <person name="Pecoraro L."/>
            <person name="Huang H.X."/>
            <person name="Xiao X.J."/>
            <person name="Lin M."/>
            <person name="Wu X.Y."/>
            <person name="Wu W.L."/>
            <person name="Chen Y.Y."/>
            <person name="Chang S.B."/>
            <person name="Sakamoto S."/>
            <person name="Ohme-Takagi M."/>
            <person name="Yagi M."/>
            <person name="Zeng S.J."/>
            <person name="Shen C.Y."/>
            <person name="Yeh C.M."/>
            <person name="Luo Y.B."/>
            <person name="Tsai W.C."/>
            <person name="Van de Peer Y."/>
            <person name="Liu Z.J."/>
        </authorList>
    </citation>
    <scope>NUCLEOTIDE SEQUENCE [LARGE SCALE GENOMIC DNA]</scope>
    <source>
        <tissue evidence="1">The whole plant</tissue>
    </source>
</reference>
<dbReference type="InterPro" id="IPR011009">
    <property type="entry name" value="Kinase-like_dom_sf"/>
</dbReference>